<name>A0ABT8KY85_9BACT</name>
<reference evidence="1" key="1">
    <citation type="submission" date="2023-06" db="EMBL/GenBank/DDBJ databases">
        <title>Genomic of Parafulvivirga corallium.</title>
        <authorList>
            <person name="Wang G."/>
        </authorList>
    </citation>
    <scope>NUCLEOTIDE SEQUENCE</scope>
    <source>
        <strain evidence="1">BMA10</strain>
    </source>
</reference>
<comment type="caution">
    <text evidence="1">The sequence shown here is derived from an EMBL/GenBank/DDBJ whole genome shotgun (WGS) entry which is preliminary data.</text>
</comment>
<sequence length="575" mass="61789">MKHTIFIFIVSLYSVLIPPKEDKKKTQVNQKAELSFTIEKTDIKCPGDATGSAEVIITGGTPPFIYHWSTDETTAKIENLFAGTYFVEVEDSDGNFLTRPVQINEPQEITIDFQVKNLFCFGESNGSIDMTVTGGTQPYSFEWSNGETTEDLENIQANEYFITITDANNCTVESSVIVSQPSELKIAYSLKEVSCNGGSDGEIDVSVFGGVAPYIYSWSNGQTTQDLFDLSSGELTLSITDANNCTLEEVINVPEPDALGADFQITNVTCNGEDGKIDLTVLGGVPPFSFKWSNSVAILNDVTEDLGGLETDTYTVEITDGNGCTFISEAFVDLAPLINVVPEVSHISCIGANDGAITLQVSGGTAPYAYLWSTGSREQGISDLKPGDYGIIVADAAGCTSEVDLEIIEPKAFIYEVNVTPASCDDIMDGAIDLFVGGGTPPFTYSWSDGSTGTELANLPSGTYELTVSDVNGCTEEKSVNVPLTSTICLEVPKAFSPNGDLINDTWIINQTAAFPNLTVQVFNRWGEQLFSSHGYARPWDGSHKGKIVPSGTYYYLIDLGTAGKSVAGSITIVK</sequence>
<dbReference type="RefSeq" id="WP_346755125.1">
    <property type="nucleotide sequence ID" value="NZ_JAUJEA010000015.1"/>
</dbReference>
<dbReference type="Pfam" id="PF13585">
    <property type="entry name" value="CHU_C"/>
    <property type="match status" value="1"/>
</dbReference>
<keyword evidence="2" id="KW-1185">Reference proteome</keyword>
<dbReference type="NCBIfam" id="TIGR04131">
    <property type="entry name" value="Bac_Flav_CTERM"/>
    <property type="match status" value="1"/>
</dbReference>
<dbReference type="InterPro" id="IPR026341">
    <property type="entry name" value="T9SS_type_B"/>
</dbReference>
<dbReference type="Gene3D" id="2.60.40.740">
    <property type="match status" value="4"/>
</dbReference>
<evidence type="ECO:0000313" key="2">
    <source>
        <dbReference type="Proteomes" id="UP001172082"/>
    </source>
</evidence>
<dbReference type="Pfam" id="PF13573">
    <property type="entry name" value="SprB"/>
    <property type="match status" value="6"/>
</dbReference>
<dbReference type="EMBL" id="JAUJEA010000015">
    <property type="protein sequence ID" value="MDN5205103.1"/>
    <property type="molecule type" value="Genomic_DNA"/>
</dbReference>
<dbReference type="Proteomes" id="UP001172082">
    <property type="component" value="Unassembled WGS sequence"/>
</dbReference>
<proteinExistence type="predicted"/>
<gene>
    <name evidence="1" type="ORF">QQ008_27195</name>
</gene>
<accession>A0ABT8KY85</accession>
<dbReference type="InterPro" id="IPR025667">
    <property type="entry name" value="SprB_repeat"/>
</dbReference>
<organism evidence="1 2">
    <name type="scientific">Splendidivirga corallicola</name>
    <dbReference type="NCBI Taxonomy" id="3051826"/>
    <lineage>
        <taxon>Bacteria</taxon>
        <taxon>Pseudomonadati</taxon>
        <taxon>Bacteroidota</taxon>
        <taxon>Cytophagia</taxon>
        <taxon>Cytophagales</taxon>
        <taxon>Splendidivirgaceae</taxon>
        <taxon>Splendidivirga</taxon>
    </lineage>
</organism>
<evidence type="ECO:0000313" key="1">
    <source>
        <dbReference type="EMBL" id="MDN5205103.1"/>
    </source>
</evidence>
<protein>
    <submittedName>
        <fullName evidence="1">Gliding motility-associated C-terminal domain-containing protein</fullName>
    </submittedName>
</protein>